<name>A0A3A8N0R4_9BACT</name>
<keyword evidence="2" id="KW-1185">Reference proteome</keyword>
<gene>
    <name evidence="1" type="ORF">D7X12_28885</name>
</gene>
<dbReference type="Proteomes" id="UP000273405">
    <property type="component" value="Unassembled WGS sequence"/>
</dbReference>
<proteinExistence type="predicted"/>
<dbReference type="Pfam" id="PF14518">
    <property type="entry name" value="Haem_oxygenas_2"/>
    <property type="match status" value="1"/>
</dbReference>
<dbReference type="SUPFAM" id="SSF48613">
    <property type="entry name" value="Heme oxygenase-like"/>
    <property type="match status" value="1"/>
</dbReference>
<dbReference type="RefSeq" id="WP_120628482.1">
    <property type="nucleotide sequence ID" value="NZ_RAWG01000229.1"/>
</dbReference>
<dbReference type="EMBL" id="RAWG01000229">
    <property type="protein sequence ID" value="RKH37643.1"/>
    <property type="molecule type" value="Genomic_DNA"/>
</dbReference>
<dbReference type="Gene3D" id="1.20.910.10">
    <property type="entry name" value="Heme oxygenase-like"/>
    <property type="match status" value="1"/>
</dbReference>
<dbReference type="AlphaFoldDB" id="A0A3A8N0R4"/>
<dbReference type="OrthoDB" id="8441019at2"/>
<sequence>MCKQPKTQEQTPKADWMTSLRHEARMLVRELDTNPGARRLFEGRIHPDDYAHYLIQTYQYVRWSTQFLTGSGERMKREGRHTVLADLLLQKSGEEKGHEKWLLADLRNLGWTAERVERAPVCSAVRAYVEWNRFTTLSGVPTAFLGTAYVLEYLSVERAPASVDRLIAESGIPNIHKAVTFLRGHGAADGDHVAELESVLRALTSPEEQAALLLSARTTRALFPSFFRDP</sequence>
<evidence type="ECO:0000313" key="1">
    <source>
        <dbReference type="EMBL" id="RKH37643.1"/>
    </source>
</evidence>
<organism evidence="1 2">
    <name type="scientific">Corallococcus sicarius</name>
    <dbReference type="NCBI Taxonomy" id="2316726"/>
    <lineage>
        <taxon>Bacteria</taxon>
        <taxon>Pseudomonadati</taxon>
        <taxon>Myxococcota</taxon>
        <taxon>Myxococcia</taxon>
        <taxon>Myxococcales</taxon>
        <taxon>Cystobacterineae</taxon>
        <taxon>Myxococcaceae</taxon>
        <taxon>Corallococcus</taxon>
    </lineage>
</organism>
<dbReference type="InterPro" id="IPR016084">
    <property type="entry name" value="Haem_Oase-like_multi-hlx"/>
</dbReference>
<evidence type="ECO:0000313" key="2">
    <source>
        <dbReference type="Proteomes" id="UP000273405"/>
    </source>
</evidence>
<reference evidence="2" key="1">
    <citation type="submission" date="2018-09" db="EMBL/GenBank/DDBJ databases">
        <authorList>
            <person name="Livingstone P.G."/>
            <person name="Whitworth D.E."/>
        </authorList>
    </citation>
    <scope>NUCLEOTIDE SEQUENCE [LARGE SCALE GENOMIC DNA]</scope>
    <source>
        <strain evidence="2">CA040B</strain>
    </source>
</reference>
<accession>A0A3A8N0R4</accession>
<comment type="caution">
    <text evidence="1">The sequence shown here is derived from an EMBL/GenBank/DDBJ whole genome shotgun (WGS) entry which is preliminary data.</text>
</comment>
<protein>
    <submittedName>
        <fullName evidence="1">Heme oxygenase</fullName>
    </submittedName>
</protein>